<dbReference type="AlphaFoldDB" id="A0AAV5HZC9"/>
<proteinExistence type="predicted"/>
<accession>A0AAV5HZC9</accession>
<comment type="caution">
    <text evidence="1">The sequence shown here is derived from an EMBL/GenBank/DDBJ whole genome shotgun (WGS) entry which is preliminary data.</text>
</comment>
<reference evidence="1 2" key="1">
    <citation type="journal article" date="2021" name="Commun. Biol.">
        <title>The genome of Shorea leprosula (Dipterocarpaceae) highlights the ecological relevance of drought in aseasonal tropical rainforests.</title>
        <authorList>
            <person name="Ng K.K.S."/>
            <person name="Kobayashi M.J."/>
            <person name="Fawcett J.A."/>
            <person name="Hatakeyama M."/>
            <person name="Paape T."/>
            <person name="Ng C.H."/>
            <person name="Ang C.C."/>
            <person name="Tnah L.H."/>
            <person name="Lee C.T."/>
            <person name="Nishiyama T."/>
            <person name="Sese J."/>
            <person name="O'Brien M.J."/>
            <person name="Copetti D."/>
            <person name="Mohd Noor M.I."/>
            <person name="Ong R.C."/>
            <person name="Putra M."/>
            <person name="Sireger I.Z."/>
            <person name="Indrioko S."/>
            <person name="Kosugi Y."/>
            <person name="Izuno A."/>
            <person name="Isagi Y."/>
            <person name="Lee S.L."/>
            <person name="Shimizu K.K."/>
        </authorList>
    </citation>
    <scope>NUCLEOTIDE SEQUENCE [LARGE SCALE GENOMIC DNA]</scope>
    <source>
        <strain evidence="1">214</strain>
    </source>
</reference>
<protein>
    <submittedName>
        <fullName evidence="1">Uncharacterized protein</fullName>
    </submittedName>
</protein>
<gene>
    <name evidence="1" type="ORF">SLEP1_g4798</name>
</gene>
<organism evidence="1 2">
    <name type="scientific">Rubroshorea leprosula</name>
    <dbReference type="NCBI Taxonomy" id="152421"/>
    <lineage>
        <taxon>Eukaryota</taxon>
        <taxon>Viridiplantae</taxon>
        <taxon>Streptophyta</taxon>
        <taxon>Embryophyta</taxon>
        <taxon>Tracheophyta</taxon>
        <taxon>Spermatophyta</taxon>
        <taxon>Magnoliopsida</taxon>
        <taxon>eudicotyledons</taxon>
        <taxon>Gunneridae</taxon>
        <taxon>Pentapetalae</taxon>
        <taxon>rosids</taxon>
        <taxon>malvids</taxon>
        <taxon>Malvales</taxon>
        <taxon>Dipterocarpaceae</taxon>
        <taxon>Rubroshorea</taxon>
    </lineage>
</organism>
<dbReference type="EMBL" id="BPVZ01000004">
    <property type="protein sequence ID" value="GKU90854.1"/>
    <property type="molecule type" value="Genomic_DNA"/>
</dbReference>
<evidence type="ECO:0000313" key="1">
    <source>
        <dbReference type="EMBL" id="GKU90854.1"/>
    </source>
</evidence>
<evidence type="ECO:0000313" key="2">
    <source>
        <dbReference type="Proteomes" id="UP001054252"/>
    </source>
</evidence>
<dbReference type="Proteomes" id="UP001054252">
    <property type="component" value="Unassembled WGS sequence"/>
</dbReference>
<keyword evidence="2" id="KW-1185">Reference proteome</keyword>
<sequence length="35" mass="4174">MVFHNNGWCSGCLDDKRRTLGQIIESMDYGDEYRY</sequence>
<name>A0AAV5HZC9_9ROSI</name>